<proteinExistence type="predicted"/>
<dbReference type="EMBL" id="CADCWO010000078">
    <property type="protein sequence ID" value="CAA9568869.1"/>
    <property type="molecule type" value="Genomic_DNA"/>
</dbReference>
<name>A0A6J4V563_9CYAN</name>
<protein>
    <submittedName>
        <fullName evidence="3">Bacteriophage protein</fullName>
    </submittedName>
</protein>
<dbReference type="SUPFAM" id="SSF52540">
    <property type="entry name" value="P-loop containing nucleoside triphosphate hydrolases"/>
    <property type="match status" value="1"/>
</dbReference>
<sequence>MPRFKKAILEQAKVRIALWGPSGAGKTRTALEIATGLGQKIAVIDTEHGRSRQYADRYEFDLIELETFHPDQYIQAVQAAEDEGYEVLIIDSLTHAWAGDGGLLEVHADIVRRSTIKNEFSAWNEVTPIHRRLVEAMVRSSFHVIATMRSKTEYAMEVNEQGKTVIRKVGLGPDQRKNLEYEFDVVGYIDPDHALTVEKDSSDLLQDQVIKLPTAELGHKLAAWFSRGERPAWKFSHFHRDILIRAKVGQRWERSDTAALLALYHLNRLEDIPNESVYQQIRQALSLPPIEGLERAEKLIQATSHRSRVKETDSSTDKTTSAIAS</sequence>
<feature type="domain" description="AAA+ ATPase" evidence="2">
    <location>
        <begin position="12"/>
        <end position="193"/>
    </location>
</feature>
<evidence type="ECO:0000313" key="3">
    <source>
        <dbReference type="EMBL" id="CAA9568869.1"/>
    </source>
</evidence>
<dbReference type="Gene3D" id="3.40.50.300">
    <property type="entry name" value="P-loop containing nucleotide triphosphate hydrolases"/>
    <property type="match status" value="1"/>
</dbReference>
<dbReference type="SMART" id="SM00382">
    <property type="entry name" value="AAA"/>
    <property type="match status" value="1"/>
</dbReference>
<dbReference type="Pfam" id="PF13479">
    <property type="entry name" value="AAA_24"/>
    <property type="match status" value="1"/>
</dbReference>
<reference evidence="3" key="1">
    <citation type="submission" date="2020-02" db="EMBL/GenBank/DDBJ databases">
        <authorList>
            <person name="Meier V. D."/>
        </authorList>
    </citation>
    <scope>NUCLEOTIDE SEQUENCE</scope>
    <source>
        <strain evidence="3">AVDCRST_MAG81</strain>
    </source>
</reference>
<gene>
    <name evidence="3" type="ORF">AVDCRST_MAG81-1533</name>
</gene>
<evidence type="ECO:0000259" key="2">
    <source>
        <dbReference type="SMART" id="SM00382"/>
    </source>
</evidence>
<accession>A0A6J4V563</accession>
<dbReference type="AlphaFoldDB" id="A0A6J4V563"/>
<dbReference type="InterPro" id="IPR027417">
    <property type="entry name" value="P-loop_NTPase"/>
</dbReference>
<dbReference type="InterPro" id="IPR003593">
    <property type="entry name" value="AAA+_ATPase"/>
</dbReference>
<organism evidence="3">
    <name type="scientific">uncultured Synechococcales cyanobacterium</name>
    <dbReference type="NCBI Taxonomy" id="1936017"/>
    <lineage>
        <taxon>Bacteria</taxon>
        <taxon>Bacillati</taxon>
        <taxon>Cyanobacteriota</taxon>
        <taxon>Cyanophyceae</taxon>
        <taxon>Synechococcales</taxon>
        <taxon>environmental samples</taxon>
    </lineage>
</organism>
<feature type="region of interest" description="Disordered" evidence="1">
    <location>
        <begin position="304"/>
        <end position="325"/>
    </location>
</feature>
<evidence type="ECO:0000256" key="1">
    <source>
        <dbReference type="SAM" id="MobiDB-lite"/>
    </source>
</evidence>